<evidence type="ECO:0000313" key="1">
    <source>
        <dbReference type="EMBL" id="GIY84211.1"/>
    </source>
</evidence>
<proteinExistence type="predicted"/>
<dbReference type="AlphaFoldDB" id="A0AAV4WQL9"/>
<reference evidence="1 2" key="1">
    <citation type="submission" date="2021-06" db="EMBL/GenBank/DDBJ databases">
        <title>Caerostris extrusa draft genome.</title>
        <authorList>
            <person name="Kono N."/>
            <person name="Arakawa K."/>
        </authorList>
    </citation>
    <scope>NUCLEOTIDE SEQUENCE [LARGE SCALE GENOMIC DNA]</scope>
</reference>
<evidence type="ECO:0000313" key="2">
    <source>
        <dbReference type="Proteomes" id="UP001054945"/>
    </source>
</evidence>
<organism evidence="1 2">
    <name type="scientific">Caerostris extrusa</name>
    <name type="common">Bark spider</name>
    <name type="synonym">Caerostris bankana</name>
    <dbReference type="NCBI Taxonomy" id="172846"/>
    <lineage>
        <taxon>Eukaryota</taxon>
        <taxon>Metazoa</taxon>
        <taxon>Ecdysozoa</taxon>
        <taxon>Arthropoda</taxon>
        <taxon>Chelicerata</taxon>
        <taxon>Arachnida</taxon>
        <taxon>Araneae</taxon>
        <taxon>Araneomorphae</taxon>
        <taxon>Entelegynae</taxon>
        <taxon>Araneoidea</taxon>
        <taxon>Araneidae</taxon>
        <taxon>Caerostris</taxon>
    </lineage>
</organism>
<name>A0AAV4WQL9_CAEEX</name>
<dbReference type="Proteomes" id="UP001054945">
    <property type="component" value="Unassembled WGS sequence"/>
</dbReference>
<protein>
    <submittedName>
        <fullName evidence="1">Uncharacterized protein</fullName>
    </submittedName>
</protein>
<gene>
    <name evidence="1" type="ORF">CEXT_694211</name>
</gene>
<keyword evidence="2" id="KW-1185">Reference proteome</keyword>
<sequence>MLTHQHNSADHRVISSKTLHQALFGDVLQRWLAGGSLHPRTSQVNLEESVGMNQCYCKRLLRGCAPIVEDGAEFPWV</sequence>
<dbReference type="EMBL" id="BPLR01016486">
    <property type="protein sequence ID" value="GIY84211.1"/>
    <property type="molecule type" value="Genomic_DNA"/>
</dbReference>
<accession>A0AAV4WQL9</accession>
<comment type="caution">
    <text evidence="1">The sequence shown here is derived from an EMBL/GenBank/DDBJ whole genome shotgun (WGS) entry which is preliminary data.</text>
</comment>